<dbReference type="EMBL" id="LAZR01000369">
    <property type="protein sequence ID" value="KKN72116.1"/>
    <property type="molecule type" value="Genomic_DNA"/>
</dbReference>
<proteinExistence type="predicted"/>
<evidence type="ECO:0000313" key="2">
    <source>
        <dbReference type="EMBL" id="KKN72116.1"/>
    </source>
</evidence>
<protein>
    <submittedName>
        <fullName evidence="2">Uncharacterized protein</fullName>
    </submittedName>
</protein>
<feature type="region of interest" description="Disordered" evidence="1">
    <location>
        <begin position="181"/>
        <end position="206"/>
    </location>
</feature>
<reference evidence="2" key="1">
    <citation type="journal article" date="2015" name="Nature">
        <title>Complex archaea that bridge the gap between prokaryotes and eukaryotes.</title>
        <authorList>
            <person name="Spang A."/>
            <person name="Saw J.H."/>
            <person name="Jorgensen S.L."/>
            <person name="Zaremba-Niedzwiedzka K."/>
            <person name="Martijn J."/>
            <person name="Lind A.E."/>
            <person name="van Eijk R."/>
            <person name="Schleper C."/>
            <person name="Guy L."/>
            <person name="Ettema T.J."/>
        </authorList>
    </citation>
    <scope>NUCLEOTIDE SEQUENCE</scope>
</reference>
<evidence type="ECO:0000256" key="1">
    <source>
        <dbReference type="SAM" id="MobiDB-lite"/>
    </source>
</evidence>
<feature type="compositionally biased region" description="Basic residues" evidence="1">
    <location>
        <begin position="187"/>
        <end position="206"/>
    </location>
</feature>
<name>A0A0F9VEV6_9ZZZZ</name>
<organism evidence="2">
    <name type="scientific">marine sediment metagenome</name>
    <dbReference type="NCBI Taxonomy" id="412755"/>
    <lineage>
        <taxon>unclassified sequences</taxon>
        <taxon>metagenomes</taxon>
        <taxon>ecological metagenomes</taxon>
    </lineage>
</organism>
<gene>
    <name evidence="2" type="ORF">LCGC14_0414020</name>
</gene>
<comment type="caution">
    <text evidence="2">The sequence shown here is derived from an EMBL/GenBank/DDBJ whole genome shotgun (WGS) entry which is preliminary data.</text>
</comment>
<dbReference type="AlphaFoldDB" id="A0A0F9VEV6"/>
<accession>A0A0F9VEV6</accession>
<sequence length="206" mass="23529">MGRMQMAYVLREAGKRKPRYYKGPYSHLEEGGVLSFIKDDAIVWLDLSKTGREEVVQKASVRAEVELEVIWVWGEPDIMVPSGMRKLKWFELTKAQINQLRGGIQPMAAKTKKFKPKYKVGDKTPAGAKVLRVYEDKDRKHHHQRLVVECLFTGKRIDIAVQDAFQVKFHESVLPAQRKEFLGNGKVKPKKAKGTAKGKKRKLAKA</sequence>